<comment type="caution">
    <text evidence="13">The sequence shown here is derived from an EMBL/GenBank/DDBJ whole genome shotgun (WGS) entry which is preliminary data.</text>
</comment>
<keyword evidence="7" id="KW-0493">Microtubule</keyword>
<keyword evidence="8" id="KW-0498">Mitosis</keyword>
<evidence type="ECO:0000256" key="8">
    <source>
        <dbReference type="ARBA" id="ARBA00022776"/>
    </source>
</evidence>
<keyword evidence="5" id="KW-0963">Cytoplasm</keyword>
<dbReference type="STRING" id="1194695.A0A5A7TRE6"/>
<evidence type="ECO:0000256" key="7">
    <source>
        <dbReference type="ARBA" id="ARBA00022701"/>
    </source>
</evidence>
<dbReference type="OrthoDB" id="552789at2759"/>
<dbReference type="GO" id="GO:0000940">
    <property type="term" value="C:outer kinetochore"/>
    <property type="evidence" value="ECO:0007669"/>
    <property type="project" value="InterPro"/>
</dbReference>
<comment type="similarity">
    <text evidence="3">Belongs to the SKA3 family.</text>
</comment>
<evidence type="ECO:0000256" key="4">
    <source>
        <dbReference type="ARBA" id="ARBA00022454"/>
    </source>
</evidence>
<dbReference type="GO" id="GO:0005876">
    <property type="term" value="C:spindle microtubule"/>
    <property type="evidence" value="ECO:0007669"/>
    <property type="project" value="TreeGrafter"/>
</dbReference>
<evidence type="ECO:0000256" key="11">
    <source>
        <dbReference type="ARBA" id="ARBA00023306"/>
    </source>
</evidence>
<keyword evidence="6" id="KW-0132">Cell division</keyword>
<evidence type="ECO:0000313" key="13">
    <source>
        <dbReference type="EMBL" id="KAA0043769.1"/>
    </source>
</evidence>
<proteinExistence type="inferred from homology"/>
<evidence type="ECO:0000256" key="10">
    <source>
        <dbReference type="ARBA" id="ARBA00023212"/>
    </source>
</evidence>
<dbReference type="PANTHER" id="PTHR48118">
    <property type="entry name" value="SPINDLE AND KINETOCHORE-ASSOCIATED PROTEIN 3"/>
    <property type="match status" value="1"/>
</dbReference>
<keyword evidence="10" id="KW-0206">Cytoskeleton</keyword>
<dbReference type="PANTHER" id="PTHR48118:SF1">
    <property type="entry name" value="SPINDLE AND KINETOCHORE-ASSOCIATED PROTEIN 3"/>
    <property type="match status" value="1"/>
</dbReference>
<evidence type="ECO:0000256" key="6">
    <source>
        <dbReference type="ARBA" id="ARBA00022618"/>
    </source>
</evidence>
<protein>
    <submittedName>
        <fullName evidence="13">UPF0184 protein</fullName>
    </submittedName>
</protein>
<dbReference type="InterPro" id="IPR033341">
    <property type="entry name" value="SKA3"/>
</dbReference>
<dbReference type="GO" id="GO:0051301">
    <property type="term" value="P:cell division"/>
    <property type="evidence" value="ECO:0007669"/>
    <property type="project" value="UniProtKB-KW"/>
</dbReference>
<sequence length="364" mass="40053">MEDLISNFSKTLAPFCNHLQNTSDALKHSMDRRPIPLGEYDLHLFLFLVSSPFLVSALLRMELDENSVQSLHHRLVDGIWLSSVHSASSTFIQSLNRRVSAVNVDLNFLESMSLETVSFEELLGHVSEVYKKNETDLLELQKQLKGVGYVPEFEVDEDDEILNNVSTPGLHFELSSSMDGLNVSSSYQKSVSTTGLAKHSFEDDILLDDSLSLQNAGLSDVCLATLASEGNSTFSDPYEDLHTPKKFLEKPLGSNFPCQSAAQTVGAPEGEGEDHLTFKEPISPLITLSKDDFESLPSYMKGLASWEDLIVAAEKINSCLGMKGKGKNYILQDEISSLDLGNIHELSQSKVFSTSTCANEASTC</sequence>
<dbReference type="EMBL" id="SSTE01014973">
    <property type="protein sequence ID" value="KAA0043769.1"/>
    <property type="molecule type" value="Genomic_DNA"/>
</dbReference>
<evidence type="ECO:0000256" key="3">
    <source>
        <dbReference type="ARBA" id="ARBA00007716"/>
    </source>
</evidence>
<evidence type="ECO:0000256" key="9">
    <source>
        <dbReference type="ARBA" id="ARBA00022838"/>
    </source>
</evidence>
<evidence type="ECO:0000313" key="14">
    <source>
        <dbReference type="Proteomes" id="UP000321393"/>
    </source>
</evidence>
<reference evidence="13 14" key="1">
    <citation type="submission" date="2019-08" db="EMBL/GenBank/DDBJ databases">
        <title>Draft genome sequences of two oriental melons (Cucumis melo L. var makuwa).</title>
        <authorList>
            <person name="Kwon S.-Y."/>
        </authorList>
    </citation>
    <scope>NUCLEOTIDE SEQUENCE [LARGE SCALE GENOMIC DNA]</scope>
    <source>
        <strain evidence="14">cv. SW 3</strain>
        <tissue evidence="13">Leaf</tissue>
    </source>
</reference>
<evidence type="ECO:0000256" key="12">
    <source>
        <dbReference type="ARBA" id="ARBA00023328"/>
    </source>
</evidence>
<organism evidence="13 14">
    <name type="scientific">Cucumis melo var. makuwa</name>
    <name type="common">Oriental melon</name>
    <dbReference type="NCBI Taxonomy" id="1194695"/>
    <lineage>
        <taxon>Eukaryota</taxon>
        <taxon>Viridiplantae</taxon>
        <taxon>Streptophyta</taxon>
        <taxon>Embryophyta</taxon>
        <taxon>Tracheophyta</taxon>
        <taxon>Spermatophyta</taxon>
        <taxon>Magnoliopsida</taxon>
        <taxon>eudicotyledons</taxon>
        <taxon>Gunneridae</taxon>
        <taxon>Pentapetalae</taxon>
        <taxon>rosids</taxon>
        <taxon>fabids</taxon>
        <taxon>Cucurbitales</taxon>
        <taxon>Cucurbitaceae</taxon>
        <taxon>Benincaseae</taxon>
        <taxon>Cucumis</taxon>
    </lineage>
</organism>
<accession>A0A5A7TRE6</accession>
<dbReference type="AlphaFoldDB" id="A0A5A7TRE6"/>
<keyword evidence="9" id="KW-0995">Kinetochore</keyword>
<keyword evidence="12" id="KW-0137">Centromere</keyword>
<dbReference type="GO" id="GO:0007059">
    <property type="term" value="P:chromosome segregation"/>
    <property type="evidence" value="ECO:0007669"/>
    <property type="project" value="InterPro"/>
</dbReference>
<evidence type="ECO:0000256" key="1">
    <source>
        <dbReference type="ARBA" id="ARBA00004186"/>
    </source>
</evidence>
<comment type="subcellular location">
    <subcellularLocation>
        <location evidence="2">Chromosome</location>
        <location evidence="2">Centromere</location>
        <location evidence="2">Kinetochore</location>
    </subcellularLocation>
    <subcellularLocation>
        <location evidence="1">Cytoplasm</location>
        <location evidence="1">Cytoskeleton</location>
        <location evidence="1">Spindle</location>
    </subcellularLocation>
</comment>
<evidence type="ECO:0000256" key="5">
    <source>
        <dbReference type="ARBA" id="ARBA00022490"/>
    </source>
</evidence>
<dbReference type="GO" id="GO:0000278">
    <property type="term" value="P:mitotic cell cycle"/>
    <property type="evidence" value="ECO:0007669"/>
    <property type="project" value="TreeGrafter"/>
</dbReference>
<name>A0A5A7TRE6_CUCMM</name>
<dbReference type="Proteomes" id="UP000321393">
    <property type="component" value="Unassembled WGS sequence"/>
</dbReference>
<evidence type="ECO:0000256" key="2">
    <source>
        <dbReference type="ARBA" id="ARBA00004629"/>
    </source>
</evidence>
<keyword evidence="4" id="KW-0158">Chromosome</keyword>
<gene>
    <name evidence="13" type="ORF">E6C27_scaffold236G001010</name>
</gene>
<keyword evidence="11" id="KW-0131">Cell cycle</keyword>